<name>A0A061QYA2_9CHLO</name>
<evidence type="ECO:0000256" key="1">
    <source>
        <dbReference type="SAM" id="MobiDB-lite"/>
    </source>
</evidence>
<feature type="region of interest" description="Disordered" evidence="1">
    <location>
        <begin position="96"/>
        <end position="115"/>
    </location>
</feature>
<sequence length="115" mass="12540">MGRESIRDATNLARGMSPWIGAWMQFRMPTPSLGEAAFSCGCSLGLPPDFPSQLLPSSQPSNQRICGERWRICAIAFGACSASASLRGLRGCRTRAEDKRTLSAGPPSKRWQRPD</sequence>
<dbReference type="AlphaFoldDB" id="A0A061QYA2"/>
<organism evidence="2">
    <name type="scientific">Tetraselmis sp. GSL018</name>
    <dbReference type="NCBI Taxonomy" id="582737"/>
    <lineage>
        <taxon>Eukaryota</taxon>
        <taxon>Viridiplantae</taxon>
        <taxon>Chlorophyta</taxon>
        <taxon>core chlorophytes</taxon>
        <taxon>Chlorodendrophyceae</taxon>
        <taxon>Chlorodendrales</taxon>
        <taxon>Chlorodendraceae</taxon>
        <taxon>Tetraselmis</taxon>
    </lineage>
</organism>
<evidence type="ECO:0000313" key="2">
    <source>
        <dbReference type="EMBL" id="JAC63454.1"/>
    </source>
</evidence>
<gene>
    <name evidence="2" type="ORF">TSPGSL018_20635</name>
</gene>
<accession>A0A061QYA2</accession>
<dbReference type="EMBL" id="GBEZ01023434">
    <property type="protein sequence ID" value="JAC63454.1"/>
    <property type="molecule type" value="Transcribed_RNA"/>
</dbReference>
<reference evidence="2" key="1">
    <citation type="submission" date="2014-05" db="EMBL/GenBank/DDBJ databases">
        <title>The transcriptome of the halophilic microalga Tetraselmis sp. GSL018 isolated from the Great Salt Lake, Utah.</title>
        <authorList>
            <person name="Jinkerson R.E."/>
            <person name="D'Adamo S."/>
            <person name="Posewitz M.C."/>
        </authorList>
    </citation>
    <scope>NUCLEOTIDE SEQUENCE</scope>
    <source>
        <strain evidence="2">GSL018</strain>
    </source>
</reference>
<protein>
    <submittedName>
        <fullName evidence="2">Uncharacterized protein</fullName>
    </submittedName>
</protein>
<proteinExistence type="predicted"/>
<feature type="non-terminal residue" evidence="2">
    <location>
        <position position="115"/>
    </location>
</feature>